<sequence>MSCPAEAAPARRATCARCARPLSHCLCDRIPRLENRTPVLILQDSRESRHPLNTARLAALGLARATLLAGTDFDPALWATPGAMLLFPGPDARVLAPDGPVPAPSLLVVPDGTWRQARGLLARHPTLAALPRLTLPDGLPARYRVRRAPDTGALSTVEAIAHALAALEAPRRFDALLAPFEALVQGQISAMGPAIYARDHLGPRQD</sequence>
<evidence type="ECO:0000256" key="4">
    <source>
        <dbReference type="ARBA" id="ARBA00022694"/>
    </source>
</evidence>
<accession>A0A484QAX7</accession>
<name>A0A484QAX7_9ZZZZ</name>
<comment type="similarity">
    <text evidence="5">Belongs to the TDD superfamily. DTWD2 family.</text>
</comment>
<dbReference type="GO" id="GO:0016432">
    <property type="term" value="F:tRNA-uridine aminocarboxypropyltransferase activity"/>
    <property type="evidence" value="ECO:0007669"/>
    <property type="project" value="UniProtKB-EC"/>
</dbReference>
<evidence type="ECO:0000313" key="8">
    <source>
        <dbReference type="EMBL" id="VFR35564.1"/>
    </source>
</evidence>
<evidence type="ECO:0000256" key="5">
    <source>
        <dbReference type="ARBA" id="ARBA00034489"/>
    </source>
</evidence>
<dbReference type="SMART" id="SM01144">
    <property type="entry name" value="DTW"/>
    <property type="match status" value="1"/>
</dbReference>
<keyword evidence="3" id="KW-0949">S-adenosyl-L-methionine</keyword>
<dbReference type="PANTHER" id="PTHR21392">
    <property type="entry name" value="TRNA-URIDINE AMINOCARBOXYPROPYLTRANSFERASE 2"/>
    <property type="match status" value="1"/>
</dbReference>
<proteinExistence type="inferred from homology"/>
<dbReference type="InterPro" id="IPR005636">
    <property type="entry name" value="DTW"/>
</dbReference>
<dbReference type="AlphaFoldDB" id="A0A484QAX7"/>
<evidence type="ECO:0000259" key="6">
    <source>
        <dbReference type="SMART" id="SM01144"/>
    </source>
</evidence>
<evidence type="ECO:0000256" key="3">
    <source>
        <dbReference type="ARBA" id="ARBA00022691"/>
    </source>
</evidence>
<keyword evidence="4" id="KW-0819">tRNA processing</keyword>
<reference evidence="8" key="1">
    <citation type="submission" date="2019-03" db="EMBL/GenBank/DDBJ databases">
        <authorList>
            <person name="Danneels B."/>
        </authorList>
    </citation>
    <scope>NUCLEOTIDE SEQUENCE</scope>
</reference>
<dbReference type="EMBL" id="CAADIB010000015">
    <property type="protein sequence ID" value="VFR35564.1"/>
    <property type="molecule type" value="Genomic_DNA"/>
</dbReference>
<dbReference type="EMBL" id="CAADIC010000010">
    <property type="protein sequence ID" value="VFR28125.1"/>
    <property type="molecule type" value="Genomic_DNA"/>
</dbReference>
<dbReference type="InterPro" id="IPR039262">
    <property type="entry name" value="DTWD2/TAPT"/>
</dbReference>
<evidence type="ECO:0000256" key="1">
    <source>
        <dbReference type="ARBA" id="ARBA00012386"/>
    </source>
</evidence>
<dbReference type="Pfam" id="PF03942">
    <property type="entry name" value="DTW"/>
    <property type="match status" value="1"/>
</dbReference>
<feature type="domain" description="DTW" evidence="6">
    <location>
        <begin position="11"/>
        <end position="192"/>
    </location>
</feature>
<protein>
    <recommendedName>
        <fullName evidence="1">tRNA-uridine aminocarboxypropyltransferase</fullName>
        <ecNumber evidence="1">2.5.1.25</ecNumber>
    </recommendedName>
</protein>
<keyword evidence="2" id="KW-0808">Transferase</keyword>
<dbReference type="EC" id="2.5.1.25" evidence="1"/>
<organism evidence="8">
    <name type="scientific">plant metagenome</name>
    <dbReference type="NCBI Taxonomy" id="1297885"/>
    <lineage>
        <taxon>unclassified sequences</taxon>
        <taxon>metagenomes</taxon>
        <taxon>organismal metagenomes</taxon>
    </lineage>
</organism>
<evidence type="ECO:0000313" key="7">
    <source>
        <dbReference type="EMBL" id="VFR28125.1"/>
    </source>
</evidence>
<dbReference type="PANTHER" id="PTHR21392:SF0">
    <property type="entry name" value="TRNA-URIDINE AMINOCARBOXYPROPYLTRANSFERASE 2"/>
    <property type="match status" value="1"/>
</dbReference>
<dbReference type="GO" id="GO:0008033">
    <property type="term" value="P:tRNA processing"/>
    <property type="evidence" value="ECO:0007669"/>
    <property type="project" value="UniProtKB-KW"/>
</dbReference>
<evidence type="ECO:0000256" key="2">
    <source>
        <dbReference type="ARBA" id="ARBA00022679"/>
    </source>
</evidence>
<gene>
    <name evidence="7" type="ORF">ANDA3_0879</name>
    <name evidence="8" type="ORF">ANDO2_0789</name>
</gene>